<keyword evidence="2" id="KW-0012">Acyltransferase</keyword>
<reference evidence="3" key="1">
    <citation type="journal article" date="2019" name="Int. J. Syst. Evol. Microbiol.">
        <title>The Global Catalogue of Microorganisms (GCM) 10K type strain sequencing project: providing services to taxonomists for standard genome sequencing and annotation.</title>
        <authorList>
            <consortium name="The Broad Institute Genomics Platform"/>
            <consortium name="The Broad Institute Genome Sequencing Center for Infectious Disease"/>
            <person name="Wu L."/>
            <person name="Ma J."/>
        </authorList>
    </citation>
    <scope>NUCLEOTIDE SEQUENCE [LARGE SCALE GENOMIC DNA]</scope>
    <source>
        <strain evidence="3">CCUG 59189</strain>
    </source>
</reference>
<dbReference type="PROSITE" id="PS51186">
    <property type="entry name" value="GNAT"/>
    <property type="match status" value="1"/>
</dbReference>
<proteinExistence type="predicted"/>
<dbReference type="EC" id="2.3.-.-" evidence="2"/>
<dbReference type="SUPFAM" id="SSF55729">
    <property type="entry name" value="Acyl-CoA N-acyltransferases (Nat)"/>
    <property type="match status" value="1"/>
</dbReference>
<evidence type="ECO:0000313" key="2">
    <source>
        <dbReference type="EMBL" id="MFD1176653.1"/>
    </source>
</evidence>
<dbReference type="Proteomes" id="UP001597262">
    <property type="component" value="Unassembled WGS sequence"/>
</dbReference>
<sequence length="178" mass="20146">MSVEYITGRKVSLRKANPEDADLLCKWYADGRVMIHVGFPDGLHGDIDELRQRLAVIDKGNSLFIILDEYGNPIGECNFNNLNKESCDIGIKICEIAYQGKGYGQDALTIFVKHLFTTYGLERICLNTLLENHRAQNLYLKTGFKIVKTNYDCWIDPTGTSRSSVEMVLTKNDADFVK</sequence>
<accession>A0ABW3RVZ5</accession>
<keyword evidence="2" id="KW-0808">Transferase</keyword>
<dbReference type="EMBL" id="JBHTLM010000006">
    <property type="protein sequence ID" value="MFD1176653.1"/>
    <property type="molecule type" value="Genomic_DNA"/>
</dbReference>
<evidence type="ECO:0000313" key="3">
    <source>
        <dbReference type="Proteomes" id="UP001597262"/>
    </source>
</evidence>
<dbReference type="InterPro" id="IPR016181">
    <property type="entry name" value="Acyl_CoA_acyltransferase"/>
</dbReference>
<dbReference type="InterPro" id="IPR000182">
    <property type="entry name" value="GNAT_dom"/>
</dbReference>
<dbReference type="GO" id="GO:0016746">
    <property type="term" value="F:acyltransferase activity"/>
    <property type="evidence" value="ECO:0007669"/>
    <property type="project" value="UniProtKB-KW"/>
</dbReference>
<comment type="caution">
    <text evidence="2">The sequence shown here is derived from an EMBL/GenBank/DDBJ whole genome shotgun (WGS) entry which is preliminary data.</text>
</comment>
<dbReference type="PANTHER" id="PTHR43415">
    <property type="entry name" value="SPERMIDINE N(1)-ACETYLTRANSFERASE"/>
    <property type="match status" value="1"/>
</dbReference>
<dbReference type="PANTHER" id="PTHR43415:SF3">
    <property type="entry name" value="GNAT-FAMILY ACETYLTRANSFERASE"/>
    <property type="match status" value="1"/>
</dbReference>
<protein>
    <submittedName>
        <fullName evidence="2">GNAT family N-acetyltransferase</fullName>
        <ecNumber evidence="2">2.3.-.-</ecNumber>
    </submittedName>
</protein>
<keyword evidence="3" id="KW-1185">Reference proteome</keyword>
<dbReference type="Gene3D" id="3.40.630.30">
    <property type="match status" value="1"/>
</dbReference>
<name>A0ABW3RVZ5_9BACL</name>
<dbReference type="Pfam" id="PF13302">
    <property type="entry name" value="Acetyltransf_3"/>
    <property type="match status" value="1"/>
</dbReference>
<gene>
    <name evidence="2" type="ORF">ACFQ3W_10115</name>
</gene>
<organism evidence="2 3">
    <name type="scientific">Paenibacillus puldeungensis</name>
    <dbReference type="NCBI Taxonomy" id="696536"/>
    <lineage>
        <taxon>Bacteria</taxon>
        <taxon>Bacillati</taxon>
        <taxon>Bacillota</taxon>
        <taxon>Bacilli</taxon>
        <taxon>Bacillales</taxon>
        <taxon>Paenibacillaceae</taxon>
        <taxon>Paenibacillus</taxon>
    </lineage>
</organism>
<dbReference type="RefSeq" id="WP_379319106.1">
    <property type="nucleotide sequence ID" value="NZ_JBHTLM010000006.1"/>
</dbReference>
<feature type="domain" description="N-acetyltransferase" evidence="1">
    <location>
        <begin position="11"/>
        <end position="172"/>
    </location>
</feature>
<evidence type="ECO:0000259" key="1">
    <source>
        <dbReference type="PROSITE" id="PS51186"/>
    </source>
</evidence>